<dbReference type="AlphaFoldDB" id="A0ABD0JLF2"/>
<keyword evidence="2" id="KW-1185">Reference proteome</keyword>
<organism evidence="1 2">
    <name type="scientific">Batillaria attramentaria</name>
    <dbReference type="NCBI Taxonomy" id="370345"/>
    <lineage>
        <taxon>Eukaryota</taxon>
        <taxon>Metazoa</taxon>
        <taxon>Spiralia</taxon>
        <taxon>Lophotrochozoa</taxon>
        <taxon>Mollusca</taxon>
        <taxon>Gastropoda</taxon>
        <taxon>Caenogastropoda</taxon>
        <taxon>Sorbeoconcha</taxon>
        <taxon>Cerithioidea</taxon>
        <taxon>Batillariidae</taxon>
        <taxon>Batillaria</taxon>
    </lineage>
</organism>
<gene>
    <name evidence="1" type="ORF">BaRGS_00033454</name>
</gene>
<dbReference type="Proteomes" id="UP001519460">
    <property type="component" value="Unassembled WGS sequence"/>
</dbReference>
<sequence>MVWRICSVQWHTGEINKDEGYQVGINVTPSAAAGMERFTDCLTTKELFHCRMSIFLCQFESCFTPQCPCTSSLFLACEREQKRKVSISELSVSLKSRTSILSPVSLLSQYKLGFAGLWKRTRSETCTRLRKVDEPPAQQTCVYVYAIGSWSDVAK</sequence>
<dbReference type="EMBL" id="JACVVK020000410">
    <property type="protein sequence ID" value="KAK7475307.1"/>
    <property type="molecule type" value="Genomic_DNA"/>
</dbReference>
<accession>A0ABD0JLF2</accession>
<protein>
    <submittedName>
        <fullName evidence="1">Uncharacterized protein</fullName>
    </submittedName>
</protein>
<feature type="non-terminal residue" evidence="1">
    <location>
        <position position="155"/>
    </location>
</feature>
<comment type="caution">
    <text evidence="1">The sequence shown here is derived from an EMBL/GenBank/DDBJ whole genome shotgun (WGS) entry which is preliminary data.</text>
</comment>
<proteinExistence type="predicted"/>
<reference evidence="1 2" key="1">
    <citation type="journal article" date="2023" name="Sci. Data">
        <title>Genome assembly of the Korean intertidal mud-creeper Batillaria attramentaria.</title>
        <authorList>
            <person name="Patra A.K."/>
            <person name="Ho P.T."/>
            <person name="Jun S."/>
            <person name="Lee S.J."/>
            <person name="Kim Y."/>
            <person name="Won Y.J."/>
        </authorList>
    </citation>
    <scope>NUCLEOTIDE SEQUENCE [LARGE SCALE GENOMIC DNA]</scope>
    <source>
        <strain evidence="1">Wonlab-2016</strain>
    </source>
</reference>
<name>A0ABD0JLF2_9CAEN</name>
<evidence type="ECO:0000313" key="1">
    <source>
        <dbReference type="EMBL" id="KAK7475307.1"/>
    </source>
</evidence>
<evidence type="ECO:0000313" key="2">
    <source>
        <dbReference type="Proteomes" id="UP001519460"/>
    </source>
</evidence>